<keyword evidence="2" id="KW-1185">Reference proteome</keyword>
<sequence length="302" mass="35676">MRQTEGIHELTWNLSNINMINYGGISSPEFSFAGKNWLMEAVVMNRETLQLNLHMKKAQENDRQNYVILSKENWKFETPGLTIRNATQSSLFCGQKISGSISPFNIDFNTVKENAETPATISVVLMFKSYDFSIEQEGDDHLDSYGTTFFLNQQFGIDHIGNYMDWQLGSDSVKHVIIQPYPFLFMLTILHDESYKLEKFFGLQWIEYMLDLARRWRVAELKNKMTQFVLKRHAYFDYMRVVKILQEHDLEDLVDQVMQGVTEIYRFGNLRENEYFQRISDDNKLKVLRRMLDLLAEKRRIV</sequence>
<dbReference type="Proteomes" id="UP001152747">
    <property type="component" value="Unassembled WGS sequence"/>
</dbReference>
<reference evidence="1" key="1">
    <citation type="submission" date="2022-11" db="EMBL/GenBank/DDBJ databases">
        <authorList>
            <person name="Kikuchi T."/>
        </authorList>
    </citation>
    <scope>NUCLEOTIDE SEQUENCE</scope>
    <source>
        <strain evidence="1">PS1010</strain>
    </source>
</reference>
<organism evidence="1 2">
    <name type="scientific">Caenorhabditis angaria</name>
    <dbReference type="NCBI Taxonomy" id="860376"/>
    <lineage>
        <taxon>Eukaryota</taxon>
        <taxon>Metazoa</taxon>
        <taxon>Ecdysozoa</taxon>
        <taxon>Nematoda</taxon>
        <taxon>Chromadorea</taxon>
        <taxon>Rhabditida</taxon>
        <taxon>Rhabditina</taxon>
        <taxon>Rhabditomorpha</taxon>
        <taxon>Rhabditoidea</taxon>
        <taxon>Rhabditidae</taxon>
        <taxon>Peloderinae</taxon>
        <taxon>Caenorhabditis</taxon>
    </lineage>
</organism>
<comment type="caution">
    <text evidence="1">The sequence shown here is derived from an EMBL/GenBank/DDBJ whole genome shotgun (WGS) entry which is preliminary data.</text>
</comment>
<gene>
    <name evidence="1" type="ORF">CAMP_LOCUS18874</name>
</gene>
<evidence type="ECO:0000313" key="1">
    <source>
        <dbReference type="EMBL" id="CAI5456237.1"/>
    </source>
</evidence>
<name>A0A9P1NC86_9PELO</name>
<dbReference type="EMBL" id="CANHGI010000006">
    <property type="protein sequence ID" value="CAI5456237.1"/>
    <property type="molecule type" value="Genomic_DNA"/>
</dbReference>
<proteinExistence type="predicted"/>
<evidence type="ECO:0000313" key="2">
    <source>
        <dbReference type="Proteomes" id="UP001152747"/>
    </source>
</evidence>
<protein>
    <submittedName>
        <fullName evidence="1">Uncharacterized protein</fullName>
    </submittedName>
</protein>
<dbReference type="AlphaFoldDB" id="A0A9P1NC86"/>
<accession>A0A9P1NC86</accession>